<gene>
    <name evidence="2" type="ORF">ACFFH7_40935</name>
</gene>
<evidence type="ECO:0000313" key="2">
    <source>
        <dbReference type="EMBL" id="MFC0547929.1"/>
    </source>
</evidence>
<dbReference type="InterPro" id="IPR021005">
    <property type="entry name" value="Znf_CGNR"/>
</dbReference>
<dbReference type="Pfam" id="PF07336">
    <property type="entry name" value="ABATE"/>
    <property type="match status" value="1"/>
</dbReference>
<accession>A0ABV6N5S3</accession>
<evidence type="ECO:0000313" key="3">
    <source>
        <dbReference type="Proteomes" id="UP001589810"/>
    </source>
</evidence>
<dbReference type="Proteomes" id="UP001589810">
    <property type="component" value="Unassembled WGS sequence"/>
</dbReference>
<dbReference type="PANTHER" id="PTHR35525:SF3">
    <property type="entry name" value="BLL6575 PROTEIN"/>
    <property type="match status" value="1"/>
</dbReference>
<keyword evidence="3" id="KW-1185">Reference proteome</keyword>
<proteinExistence type="predicted"/>
<dbReference type="Pfam" id="PF11706">
    <property type="entry name" value="zf-CGNR"/>
    <property type="match status" value="1"/>
</dbReference>
<feature type="domain" description="Zinc finger CGNR" evidence="1">
    <location>
        <begin position="119"/>
        <end position="159"/>
    </location>
</feature>
<dbReference type="Gene3D" id="1.10.3300.10">
    <property type="entry name" value="Jann2411-like domain"/>
    <property type="match status" value="1"/>
</dbReference>
<organism evidence="2 3">
    <name type="scientific">Kutzneria chonburiensis</name>
    <dbReference type="NCBI Taxonomy" id="1483604"/>
    <lineage>
        <taxon>Bacteria</taxon>
        <taxon>Bacillati</taxon>
        <taxon>Actinomycetota</taxon>
        <taxon>Actinomycetes</taxon>
        <taxon>Pseudonocardiales</taxon>
        <taxon>Pseudonocardiaceae</taxon>
        <taxon>Kutzneria</taxon>
    </lineage>
</organism>
<sequence length="162" mass="17906">MPEPLPVELMNTIRPDADVLDGDWPTAAGLDGPVDLEQLRTLRRALRRLAADATDDPRQPLDPMSRVAALATVNVLAEQAVTRLSWPADGPPERTLHGPVAGVIATLGVELLAGPERGRLRACLAPNCVLYFVKEHTRREWCSPNCGNRARVARHYQRHRQD</sequence>
<dbReference type="EMBL" id="JBHLUD010000015">
    <property type="protein sequence ID" value="MFC0547929.1"/>
    <property type="molecule type" value="Genomic_DNA"/>
</dbReference>
<dbReference type="SUPFAM" id="SSF160904">
    <property type="entry name" value="Jann2411-like"/>
    <property type="match status" value="1"/>
</dbReference>
<dbReference type="InterPro" id="IPR023286">
    <property type="entry name" value="ABATE_dom_sf"/>
</dbReference>
<dbReference type="RefSeq" id="WP_273938226.1">
    <property type="nucleotide sequence ID" value="NZ_CP097263.1"/>
</dbReference>
<name>A0ABV6N5S3_9PSEU</name>
<comment type="caution">
    <text evidence="2">The sequence shown here is derived from an EMBL/GenBank/DDBJ whole genome shotgun (WGS) entry which is preliminary data.</text>
</comment>
<dbReference type="PANTHER" id="PTHR35525">
    <property type="entry name" value="BLL6575 PROTEIN"/>
    <property type="match status" value="1"/>
</dbReference>
<dbReference type="InterPro" id="IPR010852">
    <property type="entry name" value="ABATE"/>
</dbReference>
<reference evidence="2 3" key="1">
    <citation type="submission" date="2024-09" db="EMBL/GenBank/DDBJ databases">
        <authorList>
            <person name="Sun Q."/>
            <person name="Mori K."/>
        </authorList>
    </citation>
    <scope>NUCLEOTIDE SEQUENCE [LARGE SCALE GENOMIC DNA]</scope>
    <source>
        <strain evidence="2 3">TBRC 1432</strain>
    </source>
</reference>
<evidence type="ECO:0000259" key="1">
    <source>
        <dbReference type="Pfam" id="PF11706"/>
    </source>
</evidence>
<protein>
    <submittedName>
        <fullName evidence="2">CGNR zinc finger domain-containing protein</fullName>
    </submittedName>
</protein>